<feature type="compositionally biased region" description="Basic and acidic residues" evidence="1">
    <location>
        <begin position="8"/>
        <end position="21"/>
    </location>
</feature>
<dbReference type="EMBL" id="MCBS01013728">
    <property type="protein sequence ID" value="RKF84218.1"/>
    <property type="molecule type" value="Genomic_DNA"/>
</dbReference>
<evidence type="ECO:0000313" key="2">
    <source>
        <dbReference type="EMBL" id="RKF84218.1"/>
    </source>
</evidence>
<gene>
    <name evidence="2" type="ORF">GcM1_137008</name>
</gene>
<evidence type="ECO:0000256" key="1">
    <source>
        <dbReference type="SAM" id="MobiDB-lite"/>
    </source>
</evidence>
<feature type="region of interest" description="Disordered" evidence="1">
    <location>
        <begin position="1"/>
        <end position="22"/>
    </location>
</feature>
<reference evidence="2 3" key="1">
    <citation type="journal article" date="2018" name="BMC Genomics">
        <title>Comparative genome analyses reveal sequence features reflecting distinct modes of host-adaptation between dicot and monocot powdery mildew.</title>
        <authorList>
            <person name="Wu Y."/>
            <person name="Ma X."/>
            <person name="Pan Z."/>
            <person name="Kale S.D."/>
            <person name="Song Y."/>
            <person name="King H."/>
            <person name="Zhang Q."/>
            <person name="Presley C."/>
            <person name="Deng X."/>
            <person name="Wei C.I."/>
            <person name="Xiao S."/>
        </authorList>
    </citation>
    <scope>NUCLEOTIDE SEQUENCE [LARGE SCALE GENOMIC DNA]</scope>
    <source>
        <strain evidence="2">UMSG1</strain>
    </source>
</reference>
<accession>A0A420JBM4</accession>
<proteinExistence type="predicted"/>
<sequence>MDSFIQDYEGRENEHNVHSDNGEQIEQYNNNLEIDTNTLLLELANDTEDNTDKISNYLASTYEISLYHKLCDQSLYHRLTYEDLTSSYVVEGGYTENNFRGIIIDTGAATNSTAGYDQVRAYLREFNGKIYFSTLGAVKAYFGVGGSISIGTISVPTSIREVIFHILNAQTPFLLCLQGMDRLGVYLNNTTNEILRN</sequence>
<organism evidence="2 3">
    <name type="scientific">Golovinomyces cichoracearum</name>
    <dbReference type="NCBI Taxonomy" id="62708"/>
    <lineage>
        <taxon>Eukaryota</taxon>
        <taxon>Fungi</taxon>
        <taxon>Dikarya</taxon>
        <taxon>Ascomycota</taxon>
        <taxon>Pezizomycotina</taxon>
        <taxon>Leotiomycetes</taxon>
        <taxon>Erysiphales</taxon>
        <taxon>Erysiphaceae</taxon>
        <taxon>Golovinomyces</taxon>
    </lineage>
</organism>
<name>A0A420JBM4_9PEZI</name>
<evidence type="ECO:0000313" key="3">
    <source>
        <dbReference type="Proteomes" id="UP000285326"/>
    </source>
</evidence>
<comment type="caution">
    <text evidence="2">The sequence shown here is derived from an EMBL/GenBank/DDBJ whole genome shotgun (WGS) entry which is preliminary data.</text>
</comment>
<dbReference type="Proteomes" id="UP000285326">
    <property type="component" value="Unassembled WGS sequence"/>
</dbReference>
<dbReference type="AlphaFoldDB" id="A0A420JBM4"/>
<protein>
    <submittedName>
        <fullName evidence="2">Uncharacterized protein</fullName>
    </submittedName>
</protein>